<evidence type="ECO:0000313" key="2">
    <source>
        <dbReference type="EMBL" id="MFC4357950.1"/>
    </source>
</evidence>
<accession>A0ABD5PAP2</accession>
<dbReference type="AlphaFoldDB" id="A0ABD5PAP2"/>
<gene>
    <name evidence="2" type="ORF">ACFO0N_08315</name>
</gene>
<dbReference type="RefSeq" id="WP_267624466.1">
    <property type="nucleotide sequence ID" value="NZ_JAODIW010000008.1"/>
</dbReference>
<comment type="caution">
    <text evidence="2">The sequence shown here is derived from an EMBL/GenBank/DDBJ whole genome shotgun (WGS) entry which is preliminary data.</text>
</comment>
<keyword evidence="3" id="KW-1185">Reference proteome</keyword>
<keyword evidence="1" id="KW-0472">Membrane</keyword>
<name>A0ABD5PAP2_9EURY</name>
<feature type="transmembrane region" description="Helical" evidence="1">
    <location>
        <begin position="6"/>
        <end position="25"/>
    </location>
</feature>
<organism evidence="2 3">
    <name type="scientific">Halobium salinum</name>
    <dbReference type="NCBI Taxonomy" id="1364940"/>
    <lineage>
        <taxon>Archaea</taxon>
        <taxon>Methanobacteriati</taxon>
        <taxon>Methanobacteriota</taxon>
        <taxon>Stenosarchaea group</taxon>
        <taxon>Halobacteria</taxon>
        <taxon>Halobacteriales</taxon>
        <taxon>Haloferacaceae</taxon>
        <taxon>Halobium</taxon>
    </lineage>
</organism>
<protein>
    <submittedName>
        <fullName evidence="2">Uncharacterized protein</fullName>
    </submittedName>
</protein>
<reference evidence="2 3" key="1">
    <citation type="journal article" date="2019" name="Int. J. Syst. Evol. Microbiol.">
        <title>The Global Catalogue of Microorganisms (GCM) 10K type strain sequencing project: providing services to taxonomists for standard genome sequencing and annotation.</title>
        <authorList>
            <consortium name="The Broad Institute Genomics Platform"/>
            <consortium name="The Broad Institute Genome Sequencing Center for Infectious Disease"/>
            <person name="Wu L."/>
            <person name="Ma J."/>
        </authorList>
    </citation>
    <scope>NUCLEOTIDE SEQUENCE [LARGE SCALE GENOMIC DNA]</scope>
    <source>
        <strain evidence="2 3">CGMCC 1.12553</strain>
    </source>
</reference>
<sequence>MRELDTFDYAVVAAVAALAYVQLPWRPAIRRTLRETVARLAAAASTVVGTVSGVDAEVAVVLLGVVAVGLVVYLVEVLPGRG</sequence>
<keyword evidence="1" id="KW-0812">Transmembrane</keyword>
<feature type="transmembrane region" description="Helical" evidence="1">
    <location>
        <begin position="60"/>
        <end position="78"/>
    </location>
</feature>
<keyword evidence="1" id="KW-1133">Transmembrane helix</keyword>
<proteinExistence type="predicted"/>
<dbReference type="EMBL" id="JBHSDS010000006">
    <property type="protein sequence ID" value="MFC4357950.1"/>
    <property type="molecule type" value="Genomic_DNA"/>
</dbReference>
<dbReference type="Proteomes" id="UP001595921">
    <property type="component" value="Unassembled WGS sequence"/>
</dbReference>
<evidence type="ECO:0000256" key="1">
    <source>
        <dbReference type="SAM" id="Phobius"/>
    </source>
</evidence>
<evidence type="ECO:0000313" key="3">
    <source>
        <dbReference type="Proteomes" id="UP001595921"/>
    </source>
</evidence>